<organism evidence="9 10">
    <name type="scientific">Rhizobium quercicola</name>
    <dbReference type="NCBI Taxonomy" id="2901226"/>
    <lineage>
        <taxon>Bacteria</taxon>
        <taxon>Pseudomonadati</taxon>
        <taxon>Pseudomonadota</taxon>
        <taxon>Alphaproteobacteria</taxon>
        <taxon>Hyphomicrobiales</taxon>
        <taxon>Rhizobiaceae</taxon>
        <taxon>Rhizobium/Agrobacterium group</taxon>
        <taxon>Rhizobium</taxon>
    </lineage>
</organism>
<dbReference type="Gene3D" id="3.30.1220.10">
    <property type="entry name" value="CobW-like, C-terminal domain"/>
    <property type="match status" value="1"/>
</dbReference>
<dbReference type="InterPro" id="IPR051316">
    <property type="entry name" value="Zinc-reg_GTPase_activator"/>
</dbReference>
<dbReference type="RefSeq" id="WP_231816311.1">
    <property type="nucleotide sequence ID" value="NZ_JAJOZR010000014.1"/>
</dbReference>
<dbReference type="Pfam" id="PF02492">
    <property type="entry name" value="cobW"/>
    <property type="match status" value="1"/>
</dbReference>
<dbReference type="InterPro" id="IPR027417">
    <property type="entry name" value="P-loop_NTPase"/>
</dbReference>
<reference evidence="9" key="1">
    <citation type="submission" date="2021-12" db="EMBL/GenBank/DDBJ databases">
        <authorList>
            <person name="Li Y."/>
        </authorList>
    </citation>
    <scope>NUCLEOTIDE SEQUENCE</scope>
    <source>
        <strain evidence="9">DKSPLA3</strain>
    </source>
</reference>
<gene>
    <name evidence="9" type="ORF">LRX75_19475</name>
</gene>
<dbReference type="SMART" id="SM00833">
    <property type="entry name" value="CobW_C"/>
    <property type="match status" value="1"/>
</dbReference>
<name>A0A9X1T265_9HYPH</name>
<dbReference type="PANTHER" id="PTHR13748:SF59">
    <property type="entry name" value="COBW C-TERMINAL DOMAIN-CONTAINING PROTEIN"/>
    <property type="match status" value="1"/>
</dbReference>
<dbReference type="PANTHER" id="PTHR13748">
    <property type="entry name" value="COBW-RELATED"/>
    <property type="match status" value="1"/>
</dbReference>
<dbReference type="InterPro" id="IPR036627">
    <property type="entry name" value="CobW-likC_sf"/>
</dbReference>
<evidence type="ECO:0000313" key="9">
    <source>
        <dbReference type="EMBL" id="MCD7111222.1"/>
    </source>
</evidence>
<protein>
    <submittedName>
        <fullName evidence="9">GTP-binding protein</fullName>
    </submittedName>
</protein>
<dbReference type="InterPro" id="IPR003495">
    <property type="entry name" value="CobW/HypB/UreG_nucleotide-bd"/>
</dbReference>
<dbReference type="Pfam" id="PF07683">
    <property type="entry name" value="CobW_C"/>
    <property type="match status" value="1"/>
</dbReference>
<keyword evidence="3" id="KW-0143">Chaperone</keyword>
<keyword evidence="2" id="KW-0378">Hydrolase</keyword>
<accession>A0A9X1T265</accession>
<feature type="region of interest" description="Disordered" evidence="7">
    <location>
        <begin position="245"/>
        <end position="269"/>
    </location>
</feature>
<dbReference type="GO" id="GO:0000166">
    <property type="term" value="F:nucleotide binding"/>
    <property type="evidence" value="ECO:0007669"/>
    <property type="project" value="UniProtKB-KW"/>
</dbReference>
<dbReference type="SUPFAM" id="SSF90002">
    <property type="entry name" value="Hypothetical protein YjiA, C-terminal domain"/>
    <property type="match status" value="1"/>
</dbReference>
<feature type="compositionally biased region" description="Basic residues" evidence="7">
    <location>
        <begin position="245"/>
        <end position="258"/>
    </location>
</feature>
<keyword evidence="1" id="KW-0547">Nucleotide-binding</keyword>
<comment type="function">
    <text evidence="5">Zinc chaperone that directly transfers zinc cofactor to target proteins, thereby activating them. Zinc is transferred from the CXCC motif in the GTPase domain to the zinc binding site in target proteins in a process requiring GTP hydrolysis.</text>
</comment>
<dbReference type="Gene3D" id="3.40.50.300">
    <property type="entry name" value="P-loop containing nucleotide triphosphate hydrolases"/>
    <property type="match status" value="1"/>
</dbReference>
<dbReference type="InterPro" id="IPR011629">
    <property type="entry name" value="CobW-like_C"/>
</dbReference>
<evidence type="ECO:0000256" key="2">
    <source>
        <dbReference type="ARBA" id="ARBA00022801"/>
    </source>
</evidence>
<evidence type="ECO:0000256" key="1">
    <source>
        <dbReference type="ARBA" id="ARBA00022741"/>
    </source>
</evidence>
<comment type="caution">
    <text evidence="9">The sequence shown here is derived from an EMBL/GenBank/DDBJ whole genome shotgun (WGS) entry which is preliminary data.</text>
</comment>
<comment type="catalytic activity">
    <reaction evidence="6">
        <text>GTP + H2O = GDP + phosphate + H(+)</text>
        <dbReference type="Rhea" id="RHEA:19669"/>
        <dbReference type="ChEBI" id="CHEBI:15377"/>
        <dbReference type="ChEBI" id="CHEBI:15378"/>
        <dbReference type="ChEBI" id="CHEBI:37565"/>
        <dbReference type="ChEBI" id="CHEBI:43474"/>
        <dbReference type="ChEBI" id="CHEBI:58189"/>
    </reaction>
    <physiologicalReaction direction="left-to-right" evidence="6">
        <dbReference type="Rhea" id="RHEA:19670"/>
    </physiologicalReaction>
</comment>
<evidence type="ECO:0000256" key="5">
    <source>
        <dbReference type="ARBA" id="ARBA00045658"/>
    </source>
</evidence>
<dbReference type="Proteomes" id="UP001139089">
    <property type="component" value="Unassembled WGS sequence"/>
</dbReference>
<evidence type="ECO:0000313" key="10">
    <source>
        <dbReference type="Proteomes" id="UP001139089"/>
    </source>
</evidence>
<sequence length="374" mass="41775">MSEAPVSVAPVQKPIPVTVLTGYLGAGKTTLLNRILSENHGRKYAVIVNEFGEIGIDNDLIVESDEEIYEMNNGCVCCTVRGDLIRVVEGLMKRPGRFDAIIVETTGLADPVPVAQTFFMDDDVRAKTELDAVITLVDAKHLPLRLKDSREAEDQIAFADVVLLNKTDLVTPEELAKVEATIRVINPSARIHRTQRSDIDLAKVLDQGAFNLERALENEPDFLKPDDHHHDHDHDHACGPDCGHDHHHHGHDHHHGHEHGHDHGHAHAPSDIHDVTVQSVSLRGGEMNPDRFFPWIQKITQTDGPNILRLKGIIAFAGDADRYVVQGVHMIIEGDHQRPWKDGEPRESRLVFIGRDLDREKLERTFQACAAKPN</sequence>
<evidence type="ECO:0000256" key="6">
    <source>
        <dbReference type="ARBA" id="ARBA00049117"/>
    </source>
</evidence>
<dbReference type="SUPFAM" id="SSF52540">
    <property type="entry name" value="P-loop containing nucleoside triphosphate hydrolases"/>
    <property type="match status" value="1"/>
</dbReference>
<dbReference type="EMBL" id="JAJOZR010000014">
    <property type="protein sequence ID" value="MCD7111222.1"/>
    <property type="molecule type" value="Genomic_DNA"/>
</dbReference>
<evidence type="ECO:0000256" key="7">
    <source>
        <dbReference type="SAM" id="MobiDB-lite"/>
    </source>
</evidence>
<keyword evidence="10" id="KW-1185">Reference proteome</keyword>
<dbReference type="AlphaFoldDB" id="A0A9X1T265"/>
<evidence type="ECO:0000259" key="8">
    <source>
        <dbReference type="SMART" id="SM00833"/>
    </source>
</evidence>
<dbReference type="CDD" id="cd03112">
    <property type="entry name" value="CobW-like"/>
    <property type="match status" value="1"/>
</dbReference>
<evidence type="ECO:0000256" key="3">
    <source>
        <dbReference type="ARBA" id="ARBA00023186"/>
    </source>
</evidence>
<feature type="compositionally biased region" description="Basic and acidic residues" evidence="7">
    <location>
        <begin position="259"/>
        <end position="269"/>
    </location>
</feature>
<feature type="domain" description="CobW C-terminal" evidence="8">
    <location>
        <begin position="277"/>
        <end position="370"/>
    </location>
</feature>
<evidence type="ECO:0000256" key="4">
    <source>
        <dbReference type="ARBA" id="ARBA00034320"/>
    </source>
</evidence>
<comment type="similarity">
    <text evidence="4">Belongs to the SIMIBI class G3E GTPase family. ZNG1 subfamily.</text>
</comment>
<dbReference type="GO" id="GO:0016787">
    <property type="term" value="F:hydrolase activity"/>
    <property type="evidence" value="ECO:0007669"/>
    <property type="project" value="UniProtKB-KW"/>
</dbReference>
<proteinExistence type="inferred from homology"/>